<dbReference type="InterPro" id="IPR002508">
    <property type="entry name" value="MurNAc-LAA_cat"/>
</dbReference>
<reference evidence="4 5" key="1">
    <citation type="submission" date="2016-10" db="EMBL/GenBank/DDBJ databases">
        <authorList>
            <person name="de Groot N.N."/>
        </authorList>
    </citation>
    <scope>NUCLEOTIDE SEQUENCE [LARGE SCALE GENOMIC DNA]</scope>
    <source>
        <strain evidence="4 5">DSM 44778</strain>
    </source>
</reference>
<evidence type="ECO:0000313" key="5">
    <source>
        <dbReference type="Proteomes" id="UP000199545"/>
    </source>
</evidence>
<dbReference type="PRINTS" id="PR01002">
    <property type="entry name" value="FLGFLGJ"/>
</dbReference>
<dbReference type="Pfam" id="PF01832">
    <property type="entry name" value="Glucosaminidase"/>
    <property type="match status" value="1"/>
</dbReference>
<name>A0A1I3UNY7_9BACL</name>
<dbReference type="STRING" id="46223.SAMN05421852_12554"/>
<dbReference type="GO" id="GO:0004040">
    <property type="term" value="F:amidase activity"/>
    <property type="evidence" value="ECO:0007669"/>
    <property type="project" value="InterPro"/>
</dbReference>
<dbReference type="InterPro" id="IPR002901">
    <property type="entry name" value="MGlyc_endo_b_GlcNAc-like_dom"/>
</dbReference>
<dbReference type="InterPro" id="IPR051056">
    <property type="entry name" value="Glycosyl_Hydrolase_73"/>
</dbReference>
<gene>
    <name evidence="4" type="ORF">SAMN05421852_12554</name>
</gene>
<proteinExistence type="predicted"/>
<dbReference type="SMART" id="SM00047">
    <property type="entry name" value="LYZ2"/>
    <property type="match status" value="1"/>
</dbReference>
<dbReference type="Gene3D" id="1.10.530.10">
    <property type="match status" value="1"/>
</dbReference>
<feature type="domain" description="Mannosyl-glycoprotein endo-beta-N-acetylglucosamidase-like" evidence="2">
    <location>
        <begin position="3"/>
        <end position="147"/>
    </location>
</feature>
<evidence type="ECO:0000313" key="4">
    <source>
        <dbReference type="EMBL" id="SFJ83467.1"/>
    </source>
</evidence>
<keyword evidence="1 4" id="KW-0378">Hydrolase</keyword>
<dbReference type="CDD" id="cd02696">
    <property type="entry name" value="MurNAc-LAA"/>
    <property type="match status" value="1"/>
</dbReference>
<protein>
    <submittedName>
        <fullName evidence="4">Flagellum-specific peptidoglycan hydrolase FlgJ</fullName>
    </submittedName>
</protein>
<evidence type="ECO:0000259" key="2">
    <source>
        <dbReference type="SMART" id="SM00047"/>
    </source>
</evidence>
<evidence type="ECO:0000256" key="1">
    <source>
        <dbReference type="ARBA" id="ARBA00022801"/>
    </source>
</evidence>
<dbReference type="PANTHER" id="PTHR33308">
    <property type="entry name" value="PEPTIDOGLYCAN HYDROLASE FLGJ"/>
    <property type="match status" value="1"/>
</dbReference>
<dbReference type="GO" id="GO:0008745">
    <property type="term" value="F:N-acetylmuramoyl-L-alanine amidase activity"/>
    <property type="evidence" value="ECO:0007669"/>
    <property type="project" value="InterPro"/>
</dbReference>
<evidence type="ECO:0000259" key="3">
    <source>
        <dbReference type="SMART" id="SM00646"/>
    </source>
</evidence>
<feature type="domain" description="MurNAc-LAA" evidence="3">
    <location>
        <begin position="226"/>
        <end position="339"/>
    </location>
</feature>
<keyword evidence="5" id="KW-1185">Reference proteome</keyword>
<dbReference type="Gene3D" id="3.40.630.40">
    <property type="entry name" value="Zn-dependent exopeptidases"/>
    <property type="match status" value="1"/>
</dbReference>
<dbReference type="EMBL" id="FORR01000025">
    <property type="protein sequence ID" value="SFJ83467.1"/>
    <property type="molecule type" value="Genomic_DNA"/>
</dbReference>
<dbReference type="SMART" id="SM00646">
    <property type="entry name" value="Ami_3"/>
    <property type="match status" value="1"/>
</dbReference>
<organism evidence="4 5">
    <name type="scientific">Thermoflavimicrobium dichotomicum</name>
    <dbReference type="NCBI Taxonomy" id="46223"/>
    <lineage>
        <taxon>Bacteria</taxon>
        <taxon>Bacillati</taxon>
        <taxon>Bacillota</taxon>
        <taxon>Bacilli</taxon>
        <taxon>Bacillales</taxon>
        <taxon>Thermoactinomycetaceae</taxon>
        <taxon>Thermoflavimicrobium</taxon>
    </lineage>
</organism>
<dbReference type="Gene3D" id="4.10.80.30">
    <property type="entry name" value="DNA polymerase, domain 6"/>
    <property type="match status" value="1"/>
</dbReference>
<dbReference type="Pfam" id="PF01520">
    <property type="entry name" value="Amidase_3"/>
    <property type="match status" value="1"/>
</dbReference>
<dbReference type="OrthoDB" id="9763643at2"/>
<dbReference type="PANTHER" id="PTHR33308:SF9">
    <property type="entry name" value="PEPTIDOGLYCAN HYDROLASE FLGJ"/>
    <property type="match status" value="1"/>
</dbReference>
<sequence>MDQSFINKIASWAIKSMKDHGVLASVTLAQAVLESDWGTSELAVKANNLFGIKASNWNGETYDVFTKEYEGGKVVVIKDTFRKYSSWEESVIDHGKFLQKPLYRKVVGEQDYKKACIALEEGGYSTDPNYAEKLINIIERYDLTKYDSMEGDNMADASKYLIALDDGHGMETPGKRTPVMPDGYVMKENEFNRRVVAILGEHLTRCGFKVLYTAPGDTDVPLGERCRKANAANADFFLSVHANAYKGTVFGDWGGIETYTWPSGESLRIGRILHKYLLQGTKLRDRGVKDGSGLYVINSTKMPAVLVECAFMDNLEEAKLLRSEAYRQECAEELAKGICEAFGVPYVPPGNQQPQEPQKPMYDLYKLGETKDFFSSAYPEKVAEKVQEVMNSEGAGVLVLKRGEKLPW</sequence>
<dbReference type="AlphaFoldDB" id="A0A1I3UNY7"/>
<dbReference type="Proteomes" id="UP000199545">
    <property type="component" value="Unassembled WGS sequence"/>
</dbReference>
<dbReference type="SUPFAM" id="SSF53187">
    <property type="entry name" value="Zn-dependent exopeptidases"/>
    <property type="match status" value="1"/>
</dbReference>
<dbReference type="GO" id="GO:0009253">
    <property type="term" value="P:peptidoglycan catabolic process"/>
    <property type="evidence" value="ECO:0007669"/>
    <property type="project" value="InterPro"/>
</dbReference>
<dbReference type="RefSeq" id="WP_093231544.1">
    <property type="nucleotide sequence ID" value="NZ_FORR01000025.1"/>
</dbReference>
<accession>A0A1I3UNY7</accession>